<gene>
    <name evidence="1" type="ORF">CPB84DRAFT_1782927</name>
</gene>
<proteinExistence type="predicted"/>
<dbReference type="AlphaFoldDB" id="A0A9P5NLK5"/>
<dbReference type="EMBL" id="JADNYJ010000065">
    <property type="protein sequence ID" value="KAF8894184.1"/>
    <property type="molecule type" value="Genomic_DNA"/>
</dbReference>
<evidence type="ECO:0000313" key="1">
    <source>
        <dbReference type="EMBL" id="KAF8894184.1"/>
    </source>
</evidence>
<organism evidence="1 2">
    <name type="scientific">Gymnopilus junonius</name>
    <name type="common">Spectacular rustgill mushroom</name>
    <name type="synonym">Gymnopilus spectabilis subsp. junonius</name>
    <dbReference type="NCBI Taxonomy" id="109634"/>
    <lineage>
        <taxon>Eukaryota</taxon>
        <taxon>Fungi</taxon>
        <taxon>Dikarya</taxon>
        <taxon>Basidiomycota</taxon>
        <taxon>Agaricomycotina</taxon>
        <taxon>Agaricomycetes</taxon>
        <taxon>Agaricomycetidae</taxon>
        <taxon>Agaricales</taxon>
        <taxon>Agaricineae</taxon>
        <taxon>Hymenogastraceae</taxon>
        <taxon>Gymnopilus</taxon>
    </lineage>
</organism>
<dbReference type="OrthoDB" id="3016500at2759"/>
<sequence length="180" mass="20142">MLGQAEEDLLHTAKDIIPDANDSKPRSVALRRTYNPEDPSQSNSFETQCLSEKGKVVALVTQQLRADAYRQASSILMHGNEKIIDDVSYAGDLFKDKFQYPWGQSPPGYIDDGSFMKVKLDALGYFEDGKTNTVDDFVKDTLLKDVSIPEWTAGGMWSMIYFFSLTRLSRVMLSVAPGPM</sequence>
<dbReference type="Proteomes" id="UP000724874">
    <property type="component" value="Unassembled WGS sequence"/>
</dbReference>
<protein>
    <submittedName>
        <fullName evidence="1">Uncharacterized protein</fullName>
    </submittedName>
</protein>
<accession>A0A9P5NLK5</accession>
<reference evidence="1" key="1">
    <citation type="submission" date="2020-11" db="EMBL/GenBank/DDBJ databases">
        <authorList>
            <consortium name="DOE Joint Genome Institute"/>
            <person name="Ahrendt S."/>
            <person name="Riley R."/>
            <person name="Andreopoulos W."/>
            <person name="LaButti K."/>
            <person name="Pangilinan J."/>
            <person name="Ruiz-duenas F.J."/>
            <person name="Barrasa J.M."/>
            <person name="Sanchez-Garcia M."/>
            <person name="Camarero S."/>
            <person name="Miyauchi S."/>
            <person name="Serrano A."/>
            <person name="Linde D."/>
            <person name="Babiker R."/>
            <person name="Drula E."/>
            <person name="Ayuso-Fernandez I."/>
            <person name="Pacheco R."/>
            <person name="Padilla G."/>
            <person name="Ferreira P."/>
            <person name="Barriuso J."/>
            <person name="Kellner H."/>
            <person name="Castanera R."/>
            <person name="Alfaro M."/>
            <person name="Ramirez L."/>
            <person name="Pisabarro A.G."/>
            <person name="Kuo A."/>
            <person name="Tritt A."/>
            <person name="Lipzen A."/>
            <person name="He G."/>
            <person name="Yan M."/>
            <person name="Ng V."/>
            <person name="Cullen D."/>
            <person name="Martin F."/>
            <person name="Rosso M.-N."/>
            <person name="Henrissat B."/>
            <person name="Hibbett D."/>
            <person name="Martinez A.T."/>
            <person name="Grigoriev I.V."/>
        </authorList>
    </citation>
    <scope>NUCLEOTIDE SEQUENCE</scope>
    <source>
        <strain evidence="1">AH 44721</strain>
    </source>
</reference>
<comment type="caution">
    <text evidence="1">The sequence shown here is derived from an EMBL/GenBank/DDBJ whole genome shotgun (WGS) entry which is preliminary data.</text>
</comment>
<evidence type="ECO:0000313" key="2">
    <source>
        <dbReference type="Proteomes" id="UP000724874"/>
    </source>
</evidence>
<keyword evidence="2" id="KW-1185">Reference proteome</keyword>
<name>A0A9P5NLK5_GYMJU</name>